<reference evidence="1 2" key="1">
    <citation type="journal article" date="2019" name="Genome Biol. Evol.">
        <title>Insights into the evolution of the New World diploid cottons (Gossypium, subgenus Houzingenia) based on genome sequencing.</title>
        <authorList>
            <person name="Grover C.E."/>
            <person name="Arick M.A. 2nd"/>
            <person name="Thrash A."/>
            <person name="Conover J.L."/>
            <person name="Sanders W.S."/>
            <person name="Peterson D.G."/>
            <person name="Frelichowski J.E."/>
            <person name="Scheffler J.A."/>
            <person name="Scheffler B.E."/>
            <person name="Wendel J.F."/>
        </authorList>
    </citation>
    <scope>NUCLEOTIDE SEQUENCE [LARGE SCALE GENOMIC DNA]</scope>
    <source>
        <strain evidence="1">1</strain>
        <tissue evidence="1">Leaf</tissue>
    </source>
</reference>
<name>A0A7J9L4Z3_GOSSC</name>
<keyword evidence="2" id="KW-1185">Reference proteome</keyword>
<dbReference type="EMBL" id="JABFAF010000004">
    <property type="protein sequence ID" value="MBA0853842.1"/>
    <property type="molecule type" value="Genomic_DNA"/>
</dbReference>
<accession>A0A7J9L4Z3</accession>
<gene>
    <name evidence="1" type="ORF">Goshw_022664</name>
</gene>
<evidence type="ECO:0000313" key="2">
    <source>
        <dbReference type="Proteomes" id="UP000593576"/>
    </source>
</evidence>
<dbReference type="AlphaFoldDB" id="A0A7J9L4Z3"/>
<dbReference type="Proteomes" id="UP000593576">
    <property type="component" value="Unassembled WGS sequence"/>
</dbReference>
<protein>
    <submittedName>
        <fullName evidence="1">Uncharacterized protein</fullName>
    </submittedName>
</protein>
<evidence type="ECO:0000313" key="1">
    <source>
        <dbReference type="EMBL" id="MBA0853842.1"/>
    </source>
</evidence>
<comment type="caution">
    <text evidence="1">The sequence shown here is derived from an EMBL/GenBank/DDBJ whole genome shotgun (WGS) entry which is preliminary data.</text>
</comment>
<proteinExistence type="predicted"/>
<sequence>MASFNVSTSSPSIEFQESDMDKYLQQL</sequence>
<organism evidence="1 2">
    <name type="scientific">Gossypium schwendimanii</name>
    <name type="common">Cotton</name>
    <dbReference type="NCBI Taxonomy" id="34291"/>
    <lineage>
        <taxon>Eukaryota</taxon>
        <taxon>Viridiplantae</taxon>
        <taxon>Streptophyta</taxon>
        <taxon>Embryophyta</taxon>
        <taxon>Tracheophyta</taxon>
        <taxon>Spermatophyta</taxon>
        <taxon>Magnoliopsida</taxon>
        <taxon>eudicotyledons</taxon>
        <taxon>Gunneridae</taxon>
        <taxon>Pentapetalae</taxon>
        <taxon>rosids</taxon>
        <taxon>malvids</taxon>
        <taxon>Malvales</taxon>
        <taxon>Malvaceae</taxon>
        <taxon>Malvoideae</taxon>
        <taxon>Gossypium</taxon>
    </lineage>
</organism>